<keyword evidence="3" id="KW-1185">Reference proteome</keyword>
<evidence type="ECO:0000313" key="3">
    <source>
        <dbReference type="Proteomes" id="UP001164439"/>
    </source>
</evidence>
<dbReference type="Proteomes" id="UP001164439">
    <property type="component" value="Chromosome"/>
</dbReference>
<feature type="region of interest" description="Disordered" evidence="1">
    <location>
        <begin position="428"/>
        <end position="450"/>
    </location>
</feature>
<evidence type="ECO:0000313" key="2">
    <source>
        <dbReference type="EMBL" id="WAZ23731.1"/>
    </source>
</evidence>
<feature type="compositionally biased region" description="Low complexity" evidence="1">
    <location>
        <begin position="1434"/>
        <end position="1451"/>
    </location>
</feature>
<dbReference type="RefSeq" id="WP_269661275.1">
    <property type="nucleotide sequence ID" value="NZ_CP114413.1"/>
</dbReference>
<sequence>MTSGTMKRGLVEISETDWRRALEHVALPGLADLLRTREAGHCMRVGGLDAELAARLTRGLRQAVPDAQVHVLAAGLADGGDTSITSTKLVELRNPDEHGRLRPPLLVFVPPGTKASAEDSFSVATFEEVSLHEVHARLRRNLLKDVPEPLRSSVERLLAETADVSDRAAARYLLTLRENQHDPQAAGAAVHLLGLIPDFQLFNDPSLLVTKIQRNRRTVEKLTDGPATDRQRVLALGLPRNSEEHQRFLRRLVDFAATTGLTDPGHWCRAIAVDPDNWPLAFHHWPQEHDPADQTVRIEVDDLTALPKAGENAEDQRNHPALDRLFGQPYLLPGGLPSLPVTFSVDRDQRGVTGLKRFKVEICAETGDDPGEESGGDVGTALASPTGLTVTVPAGPRNKPQYKASIKLRKGRRAPDWEEGWHFVRVTPLDGNDDPMPAAGSGQTAGRRPYESDRFYVVPEGEFDEPPTPRGHHAPGLAQAINRLRFTALAEGRDPARVQCRETGWGPRGTSVKTRSLRASFGPAGLVTIDLPRLLAEAEQHILRAPRTLQGPRIDVDAAGAARLHVVSGKPGEGEDGSRAEEEEPLSGYLRARAELFARLALPEAADGASDVLVVEGVDPRTLRAAVETCAEAYLTAVTACLRALDRPGLPDTEQRRARLHDLLRTDTLTVHLHDTDGSRRTVVLVAPTHPLRMLWWSGQAALADHWLEQLQDASAGVVKTRLDSLERELAPLGYPLAVPLDSGELAFASSPLTDYWQVCLPSEADDPREALARVAGALGVDVAAAAGGVTGTELADRVEKYIRLHPYADSLVINALGAGHGELLADMLVALQERRHLSHLHYTVRLFATAPDDPWTGSSLTDLMVPASGPRSAAAEAFATPGDPLRPKLSAVIRDAEELLTAADDFPAHLTFLFNPFGGESHDIAPGQDGTGRVAVHGLVQEMSGDYREDDDSVEWTRRPRHGVTDPLTGAETTGDLLATLPRTLSAALVAASAGEHRPGMLPQITVRLSPDDRALLHDVHRMSDWVVTVDRTLGAEYFDHGRPGRTEYVIDHTTTSHSGLGHQIVVSSRSLDEMRALLGPVLADRSLGIPERHLRTFFDQLRELSGSLVFKLAALGENHRTEVLGLALARRYLGARDALRDQILVPLDSHPELYAEERGRAATGDTEVRLQRTDLALFDLDAERRTIVCRLLEVKCHTGGGLSAYQGKLQHIVRQTGNTERILAERFDPVRGRTDRPLQNVALRTLLDKYLSRAGRYGLFGERAMAEARWLLDRLDHGYRLEFTRTGLVFDLSRDGFDTDHEEGVAFHRIGRDYAVRLLDDIETEYRPTAQDTPAAGGAVAPEPVLPGLEGLSTHDGEPVPATATVQLCPRARTRDIPEEPAPLSEDPDDDPSELPEADAPSAADTVSTQGTEAGQSDTEAEREGTGEAEEAAAAAPGSRGRASDGSSDVAAELPEAKAPDIFLGVSRPSRQFGLLGTSAGGTVALDLNETHAISLFGVQGGGKSYTLGSVLEMASLPVPGVNQLASPLASVVFHYSETSEYEPEFLSMIHANDDEGQREALLRRYGARPAGLSDVVLLVPEEYVEERQARYPGVLVRPLAFAAAELKIAHWKFLMGAVGNQSGYIRQIGRIIKANRADLTLEAVRRGVEESTLDEHLKRKARDRLDLAGDFIDDSARIKDLARPGRLIVVDLRSDDIEKSDALSLFVVLMHLFSEATDDGRPFNKLVVFDEAHKYADSGDLVTGLVSSVREMRHKGMSVLVASQDPPSVPSELIELSTHMVLHRFTSPAWLKHLQKVNAALSGLNPQKLAALRPGEAYVWSGKSTDEAFVRGTVKVDCRPRVTRHGGATRTALG</sequence>
<dbReference type="EMBL" id="CP114413">
    <property type="protein sequence ID" value="WAZ23731.1"/>
    <property type="molecule type" value="Genomic_DNA"/>
</dbReference>
<reference evidence="2" key="1">
    <citation type="submission" date="2022-12" db="EMBL/GenBank/DDBJ databases">
        <authorList>
            <person name="Ruckert C."/>
            <person name="Busche T."/>
            <person name="Kalinowski J."/>
            <person name="Wittmann C."/>
        </authorList>
    </citation>
    <scope>NUCLEOTIDE SEQUENCE</scope>
    <source>
        <strain evidence="2">DSM 40467</strain>
    </source>
</reference>
<dbReference type="InterPro" id="IPR008571">
    <property type="entry name" value="HerA-like"/>
</dbReference>
<feature type="region of interest" description="Disordered" evidence="1">
    <location>
        <begin position="1330"/>
        <end position="1452"/>
    </location>
</feature>
<protein>
    <recommendedName>
        <fullName evidence="4">ATP-binding protein</fullName>
    </recommendedName>
</protein>
<dbReference type="Gene3D" id="3.40.50.300">
    <property type="entry name" value="P-loop containing nucleotide triphosphate hydrolases"/>
    <property type="match status" value="1"/>
</dbReference>
<feature type="compositionally biased region" description="Acidic residues" evidence="1">
    <location>
        <begin position="366"/>
        <end position="375"/>
    </location>
</feature>
<feature type="region of interest" description="Disordered" evidence="1">
    <location>
        <begin position="366"/>
        <end position="398"/>
    </location>
</feature>
<dbReference type="PANTHER" id="PTHR42957">
    <property type="entry name" value="HELICASE MJ1565-RELATED"/>
    <property type="match status" value="1"/>
</dbReference>
<evidence type="ECO:0008006" key="4">
    <source>
        <dbReference type="Google" id="ProtNLM"/>
    </source>
</evidence>
<dbReference type="InterPro" id="IPR027417">
    <property type="entry name" value="P-loop_NTPase"/>
</dbReference>
<gene>
    <name evidence="2" type="ORF">STRCI_005093</name>
</gene>
<accession>A0ABY7KGR6</accession>
<dbReference type="SUPFAM" id="SSF52540">
    <property type="entry name" value="P-loop containing nucleoside triphosphate hydrolases"/>
    <property type="match status" value="1"/>
</dbReference>
<proteinExistence type="predicted"/>
<dbReference type="NCBIfam" id="NF047742">
    <property type="entry name" value="antiphage_MADS8"/>
    <property type="match status" value="1"/>
</dbReference>
<feature type="compositionally biased region" description="Acidic residues" evidence="1">
    <location>
        <begin position="1388"/>
        <end position="1399"/>
    </location>
</feature>
<evidence type="ECO:0000256" key="1">
    <source>
        <dbReference type="SAM" id="MobiDB-lite"/>
    </source>
</evidence>
<name>A0ABY7KGR6_9ACTN</name>
<organism evidence="2 3">
    <name type="scientific">Streptomyces cinnabarinus</name>
    <dbReference type="NCBI Taxonomy" id="67287"/>
    <lineage>
        <taxon>Bacteria</taxon>
        <taxon>Bacillati</taxon>
        <taxon>Actinomycetota</taxon>
        <taxon>Actinomycetes</taxon>
        <taxon>Kitasatosporales</taxon>
        <taxon>Streptomycetaceae</taxon>
        <taxon>Streptomyces</taxon>
    </lineage>
</organism>
<feature type="compositionally biased region" description="Low complexity" evidence="1">
    <location>
        <begin position="1336"/>
        <end position="1350"/>
    </location>
</feature>
<feature type="compositionally biased region" description="Polar residues" evidence="1">
    <location>
        <begin position="1407"/>
        <end position="1419"/>
    </location>
</feature>
<dbReference type="PANTHER" id="PTHR42957:SF2">
    <property type="entry name" value="HELICASE HERA CENTRAL DOMAIN-CONTAINING PROTEIN"/>
    <property type="match status" value="1"/>
</dbReference>